<dbReference type="Gene3D" id="3.30.70.270">
    <property type="match status" value="1"/>
</dbReference>
<evidence type="ECO:0000256" key="6">
    <source>
        <dbReference type="SAM" id="Phobius"/>
    </source>
</evidence>
<name>A0AA95Z2D2_9VIRU</name>
<proteinExistence type="predicted"/>
<evidence type="ECO:0000256" key="3">
    <source>
        <dbReference type="ARBA" id="ARBA00022695"/>
    </source>
</evidence>
<evidence type="ECO:0000259" key="7">
    <source>
        <dbReference type="Pfam" id="PF00680"/>
    </source>
</evidence>
<dbReference type="InterPro" id="IPR001205">
    <property type="entry name" value="RNA-dir_pol_C"/>
</dbReference>
<keyword evidence="6" id="KW-0472">Membrane</keyword>
<keyword evidence="4" id="KW-0547">Nucleotide-binding</keyword>
<evidence type="ECO:0000256" key="1">
    <source>
        <dbReference type="ARBA" id="ARBA00022484"/>
    </source>
</evidence>
<dbReference type="InterPro" id="IPR043502">
    <property type="entry name" value="DNA/RNA_pol_sf"/>
</dbReference>
<keyword evidence="1 8" id="KW-0696">RNA-directed RNA polymerase</keyword>
<reference evidence="8" key="1">
    <citation type="submission" date="2023-07" db="EMBL/GenBank/DDBJ databases">
        <authorList>
            <person name="Kashif M."/>
            <person name="Roininen E."/>
            <person name="Poimala A."/>
            <person name="Vainio E.J."/>
            <person name="Hantula J."/>
            <person name="Sutela S."/>
        </authorList>
    </citation>
    <scope>NUCLEOTIDE SEQUENCE</scope>
    <source>
        <strain evidence="8">HetPV24-an1</strain>
    </source>
</reference>
<keyword evidence="6" id="KW-0812">Transmembrane</keyword>
<keyword evidence="5" id="KW-0693">Viral RNA replication</keyword>
<organism evidence="8">
    <name type="scientific">Heterobasidion partitivirus 24</name>
    <dbReference type="NCBI Taxonomy" id="3075975"/>
    <lineage>
        <taxon>Viruses</taxon>
        <taxon>Riboviria</taxon>
        <taxon>Orthornavirae</taxon>
        <taxon>Pisuviricota</taxon>
        <taxon>Duplopiviricetes</taxon>
        <taxon>Durnavirales</taxon>
        <taxon>Partitiviridae</taxon>
    </lineage>
</organism>
<keyword evidence="3" id="KW-0548">Nucleotidyltransferase</keyword>
<dbReference type="EMBL" id="OR343731">
    <property type="protein sequence ID" value="WNH24521.1"/>
    <property type="molecule type" value="Genomic_RNA"/>
</dbReference>
<evidence type="ECO:0000256" key="5">
    <source>
        <dbReference type="ARBA" id="ARBA00022953"/>
    </source>
</evidence>
<evidence type="ECO:0000256" key="4">
    <source>
        <dbReference type="ARBA" id="ARBA00022741"/>
    </source>
</evidence>
<keyword evidence="2" id="KW-0808">Transferase</keyword>
<feature type="domain" description="RNA-directed RNA polymerase C-terminal" evidence="7">
    <location>
        <begin position="224"/>
        <end position="494"/>
    </location>
</feature>
<dbReference type="Pfam" id="PF00680">
    <property type="entry name" value="RdRP_1"/>
    <property type="match status" value="1"/>
</dbReference>
<keyword evidence="6" id="KW-1133">Transmembrane helix</keyword>
<sequence>MLNNSTIGYMPHQATKIHGSKGTAPTYAAVVDHALSRFLTPEEFETVTQGYRRSPWNSDSLQKDLEKLNSPEHVVIKDEHYWKAMRKVARDFSPKEKLYPVHFADLRHYPWELSTNVGAPFNSSKAWQTYVKHKFDPSTPLPPEYEQKFTDFRHKRDLFEEAHHTQLDMKDSRMSKHNLYTELFLINRTHIHNIKNGETTSPLGHDYRYWNIAFARQHLVKSDEDDKVRLVFGAPSLLLMAEMMFIWPIQIALLSAGESSPMLWGFETLLGGWQRLYAWAYRQAASFLAVFLLDWSGFDRYARHTAIRDIHSHVMRPMFDFSKYWPTHDYPDSLAEEERITNLWNWMTDAIVTTPLLLEDGTLIRFLHSGIFSGYLQTQILDSMYNTLMIFTCLSRMGFDIDKIYYKVQGDDSIILFLFRYLMLVSISFLAMFSYYAKLYFGAKVSESKSSLLPTLENAEVLKYQNHSGQPFRDEIALLAMLRYPERSSTLEALKARCIGIAYADCGVHPRVFQICEDIYRYLESEGNIEVDPRGLPEGIRWRARYQTEDVSVDLTHFPSWFETVRHLSDPARDLVTNRHWPRKHFIGVPH</sequence>
<accession>A0AA95Z2D2</accession>
<dbReference type="GO" id="GO:0000166">
    <property type="term" value="F:nucleotide binding"/>
    <property type="evidence" value="ECO:0007669"/>
    <property type="project" value="UniProtKB-KW"/>
</dbReference>
<dbReference type="GO" id="GO:0003968">
    <property type="term" value="F:RNA-directed RNA polymerase activity"/>
    <property type="evidence" value="ECO:0007669"/>
    <property type="project" value="UniProtKB-KW"/>
</dbReference>
<feature type="transmembrane region" description="Helical" evidence="6">
    <location>
        <begin position="237"/>
        <end position="256"/>
    </location>
</feature>
<dbReference type="SUPFAM" id="SSF56672">
    <property type="entry name" value="DNA/RNA polymerases"/>
    <property type="match status" value="1"/>
</dbReference>
<protein>
    <submittedName>
        <fullName evidence="8">RNA-dependent RNA polymerase</fullName>
    </submittedName>
</protein>
<dbReference type="InterPro" id="IPR043128">
    <property type="entry name" value="Rev_trsase/Diguanyl_cyclase"/>
</dbReference>
<evidence type="ECO:0000256" key="2">
    <source>
        <dbReference type="ARBA" id="ARBA00022679"/>
    </source>
</evidence>
<dbReference type="GO" id="GO:0003723">
    <property type="term" value="F:RNA binding"/>
    <property type="evidence" value="ECO:0007669"/>
    <property type="project" value="InterPro"/>
</dbReference>
<feature type="transmembrane region" description="Helical" evidence="6">
    <location>
        <begin position="414"/>
        <end position="437"/>
    </location>
</feature>
<dbReference type="GO" id="GO:0006351">
    <property type="term" value="P:DNA-templated transcription"/>
    <property type="evidence" value="ECO:0007669"/>
    <property type="project" value="InterPro"/>
</dbReference>
<feature type="transmembrane region" description="Helical" evidence="6">
    <location>
        <begin position="276"/>
        <end position="295"/>
    </location>
</feature>
<evidence type="ECO:0000313" key="8">
    <source>
        <dbReference type="EMBL" id="WNH24521.1"/>
    </source>
</evidence>